<dbReference type="RefSeq" id="WP_209243593.1">
    <property type="nucleotide sequence ID" value="NZ_JADKMA010000298.1"/>
</dbReference>
<protein>
    <recommendedName>
        <fullName evidence="3">ABM domain-containing protein</fullName>
    </recommendedName>
</protein>
<evidence type="ECO:0000313" key="1">
    <source>
        <dbReference type="EMBL" id="MBO8196389.1"/>
    </source>
</evidence>
<name>A0ABS3XM48_9ACTN</name>
<keyword evidence="2" id="KW-1185">Reference proteome</keyword>
<evidence type="ECO:0008006" key="3">
    <source>
        <dbReference type="Google" id="ProtNLM"/>
    </source>
</evidence>
<comment type="caution">
    <text evidence="1">The sequence shown here is derived from an EMBL/GenBank/DDBJ whole genome shotgun (WGS) entry which is preliminary data.</text>
</comment>
<sequence>MAYLEITLQVAPAERPAAAGVYEKYQQPFLDAAPGAVSKELLVRDEDVQVLHGFRTAADATAYLESELFTRDVVGELSPLLKAAPDIRIYDAAA</sequence>
<dbReference type="EMBL" id="JADKMA010000298">
    <property type="protein sequence ID" value="MBO8196389.1"/>
    <property type="molecule type" value="Genomic_DNA"/>
</dbReference>
<evidence type="ECO:0000313" key="2">
    <source>
        <dbReference type="Proteomes" id="UP001519064"/>
    </source>
</evidence>
<reference evidence="1 2" key="1">
    <citation type="submission" date="2020-11" db="EMBL/GenBank/DDBJ databases">
        <title>Streptomyces spirodelae sp. nov., isolated from duckweed.</title>
        <authorList>
            <person name="Saimee Y."/>
            <person name="Duangmal K."/>
        </authorList>
    </citation>
    <scope>NUCLEOTIDE SEQUENCE [LARGE SCALE GENOMIC DNA]</scope>
    <source>
        <strain evidence="1 2">S16-07</strain>
    </source>
</reference>
<gene>
    <name evidence="1" type="ORF">ITI46_32830</name>
</gene>
<organism evidence="1 2">
    <name type="scientific">Streptomyces oryzae</name>
    <dbReference type="NCBI Taxonomy" id="1434886"/>
    <lineage>
        <taxon>Bacteria</taxon>
        <taxon>Bacillati</taxon>
        <taxon>Actinomycetota</taxon>
        <taxon>Actinomycetes</taxon>
        <taxon>Kitasatosporales</taxon>
        <taxon>Streptomycetaceae</taxon>
        <taxon>Streptomyces</taxon>
    </lineage>
</organism>
<dbReference type="Proteomes" id="UP001519064">
    <property type="component" value="Unassembled WGS sequence"/>
</dbReference>
<accession>A0ABS3XM48</accession>
<proteinExistence type="predicted"/>